<evidence type="ECO:0000259" key="17">
    <source>
        <dbReference type="Pfam" id="PF00912"/>
    </source>
</evidence>
<evidence type="ECO:0000256" key="10">
    <source>
        <dbReference type="ARBA" id="ARBA00022989"/>
    </source>
</evidence>
<comment type="catalytic activity">
    <reaction evidence="15">
        <text>[GlcNAc-(1-&gt;4)-Mur2Ac(oyl-L-Ala-gamma-D-Glu-L-Lys-D-Ala-D-Ala)](n)-di-trans,octa-cis-undecaprenyl diphosphate + beta-D-GlcNAc-(1-&gt;4)-Mur2Ac(oyl-L-Ala-gamma-D-Glu-L-Lys-D-Ala-D-Ala)-di-trans,octa-cis-undecaprenyl diphosphate = [GlcNAc-(1-&gt;4)-Mur2Ac(oyl-L-Ala-gamma-D-Glu-L-Lys-D-Ala-D-Ala)](n+1)-di-trans,octa-cis-undecaprenyl diphosphate + di-trans,octa-cis-undecaprenyl diphosphate + H(+)</text>
        <dbReference type="Rhea" id="RHEA:23708"/>
        <dbReference type="Rhea" id="RHEA-COMP:9602"/>
        <dbReference type="Rhea" id="RHEA-COMP:9603"/>
        <dbReference type="ChEBI" id="CHEBI:15378"/>
        <dbReference type="ChEBI" id="CHEBI:58405"/>
        <dbReference type="ChEBI" id="CHEBI:60033"/>
        <dbReference type="ChEBI" id="CHEBI:78435"/>
        <dbReference type="EC" id="2.4.99.28"/>
    </reaction>
</comment>
<evidence type="ECO:0000256" key="13">
    <source>
        <dbReference type="ARBA" id="ARBA00023316"/>
    </source>
</evidence>
<organism evidence="18 19">
    <name type="scientific">Candidatus Clostridium eludens</name>
    <dbReference type="NCBI Taxonomy" id="3381663"/>
    <lineage>
        <taxon>Bacteria</taxon>
        <taxon>Bacillati</taxon>
        <taxon>Bacillota</taxon>
        <taxon>Clostridia</taxon>
        <taxon>Eubacteriales</taxon>
        <taxon>Clostridiaceae</taxon>
        <taxon>Clostridium</taxon>
    </lineage>
</organism>
<dbReference type="Pfam" id="PF00912">
    <property type="entry name" value="Transgly"/>
    <property type="match status" value="1"/>
</dbReference>
<feature type="domain" description="Glycosyl transferase family 51" evidence="17">
    <location>
        <begin position="66"/>
        <end position="234"/>
    </location>
</feature>
<comment type="subcellular location">
    <subcellularLocation>
        <location evidence="1">Cell membrane</location>
        <topology evidence="1">Single-pass type II membrane protein</topology>
    </subcellularLocation>
</comment>
<evidence type="ECO:0000256" key="4">
    <source>
        <dbReference type="ARBA" id="ARBA00022676"/>
    </source>
</evidence>
<evidence type="ECO:0000256" key="2">
    <source>
        <dbReference type="ARBA" id="ARBA00018638"/>
    </source>
</evidence>
<evidence type="ECO:0000313" key="18">
    <source>
        <dbReference type="EMBL" id="MFL0197480.1"/>
    </source>
</evidence>
<evidence type="ECO:0000256" key="16">
    <source>
        <dbReference type="SAM" id="Phobius"/>
    </source>
</evidence>
<keyword evidence="4 18" id="KW-0328">Glycosyltransferase</keyword>
<keyword evidence="9" id="KW-0573">Peptidoglycan synthesis</keyword>
<dbReference type="SUPFAM" id="SSF53955">
    <property type="entry name" value="Lysozyme-like"/>
    <property type="match status" value="1"/>
</dbReference>
<dbReference type="Gene3D" id="1.10.3810.10">
    <property type="entry name" value="Biosynthetic peptidoglycan transglycosylase-like"/>
    <property type="match status" value="1"/>
</dbReference>
<evidence type="ECO:0000256" key="9">
    <source>
        <dbReference type="ARBA" id="ARBA00022984"/>
    </source>
</evidence>
<dbReference type="EMBL" id="JBJHZX010000031">
    <property type="protein sequence ID" value="MFL0197480.1"/>
    <property type="molecule type" value="Genomic_DNA"/>
</dbReference>
<dbReference type="PANTHER" id="PTHR32282">
    <property type="entry name" value="BINDING PROTEIN TRANSPEPTIDASE, PUTATIVE-RELATED"/>
    <property type="match status" value="1"/>
</dbReference>
<evidence type="ECO:0000256" key="5">
    <source>
        <dbReference type="ARBA" id="ARBA00022679"/>
    </source>
</evidence>
<dbReference type="RefSeq" id="WP_406793584.1">
    <property type="nucleotide sequence ID" value="NZ_JBJHZX010000031.1"/>
</dbReference>
<protein>
    <recommendedName>
        <fullName evidence="2">Penicillin-binding protein 1A</fullName>
        <ecNumber evidence="14">2.4.99.28</ecNumber>
    </recommendedName>
</protein>
<evidence type="ECO:0000256" key="14">
    <source>
        <dbReference type="ARBA" id="ARBA00044770"/>
    </source>
</evidence>
<evidence type="ECO:0000256" key="6">
    <source>
        <dbReference type="ARBA" id="ARBA00022692"/>
    </source>
</evidence>
<keyword evidence="11 16" id="KW-0472">Membrane</keyword>
<name>A0ABW8SNE4_9CLOT</name>
<dbReference type="PANTHER" id="PTHR32282:SF11">
    <property type="entry name" value="PENICILLIN-BINDING PROTEIN 1B"/>
    <property type="match status" value="1"/>
</dbReference>
<evidence type="ECO:0000256" key="11">
    <source>
        <dbReference type="ARBA" id="ARBA00023136"/>
    </source>
</evidence>
<dbReference type="InterPro" id="IPR001264">
    <property type="entry name" value="Glyco_trans_51"/>
</dbReference>
<keyword evidence="10 16" id="KW-1133">Transmembrane helix</keyword>
<gene>
    <name evidence="18" type="ORF">ACJDU8_18205</name>
</gene>
<dbReference type="InterPro" id="IPR050396">
    <property type="entry name" value="Glycosyltr_51/Transpeptidase"/>
</dbReference>
<keyword evidence="13" id="KW-0961">Cell wall biogenesis/degradation</keyword>
<dbReference type="GO" id="GO:0016757">
    <property type="term" value="F:glycosyltransferase activity"/>
    <property type="evidence" value="ECO:0007669"/>
    <property type="project" value="UniProtKB-KW"/>
</dbReference>
<evidence type="ECO:0000313" key="19">
    <source>
        <dbReference type="Proteomes" id="UP001623660"/>
    </source>
</evidence>
<comment type="caution">
    <text evidence="18">The sequence shown here is derived from an EMBL/GenBank/DDBJ whole genome shotgun (WGS) entry which is preliminary data.</text>
</comment>
<evidence type="ECO:0000256" key="15">
    <source>
        <dbReference type="ARBA" id="ARBA00049902"/>
    </source>
</evidence>
<proteinExistence type="predicted"/>
<keyword evidence="12" id="KW-0046">Antibiotic resistance</keyword>
<keyword evidence="6 16" id="KW-0812">Transmembrane</keyword>
<keyword evidence="8" id="KW-0735">Signal-anchor</keyword>
<dbReference type="EC" id="2.4.99.28" evidence="14"/>
<keyword evidence="5 18" id="KW-0808">Transferase</keyword>
<evidence type="ECO:0000256" key="12">
    <source>
        <dbReference type="ARBA" id="ARBA00023251"/>
    </source>
</evidence>
<evidence type="ECO:0000256" key="8">
    <source>
        <dbReference type="ARBA" id="ARBA00022968"/>
    </source>
</evidence>
<feature type="transmembrane region" description="Helical" evidence="16">
    <location>
        <begin position="12"/>
        <end position="32"/>
    </location>
</feature>
<keyword evidence="7" id="KW-0133">Cell shape</keyword>
<keyword evidence="19" id="KW-1185">Reference proteome</keyword>
<dbReference type="InterPro" id="IPR023346">
    <property type="entry name" value="Lysozyme-like_dom_sf"/>
</dbReference>
<sequence>MTRKKSKINNLFRRLFSSVLILIVIFSGFIYYKYWPTVKYLYNDATIKVNNCSEYTFKDKSDYLNNTESLYLQSARIPNDVKNAFVAVEDKDFYKHGGVSIEAIFRAIYSFFANNGNITQGGSTITQQLARNVFLNFDKNYQRKLEEMFIAAKLEQKFTKDQILEFYVNIINFSNGAYGINSAAKKFFNKDCRQLNLSQLCLLAAIPNNPEYYDPINHLNNTLQRRDLILEKMKENKYITDEQYQNALNYKIVLNFGNK</sequence>
<evidence type="ECO:0000256" key="3">
    <source>
        <dbReference type="ARBA" id="ARBA00022475"/>
    </source>
</evidence>
<keyword evidence="3" id="KW-1003">Cell membrane</keyword>
<dbReference type="Proteomes" id="UP001623660">
    <property type="component" value="Unassembled WGS sequence"/>
</dbReference>
<reference evidence="18 19" key="1">
    <citation type="submission" date="2024-11" db="EMBL/GenBank/DDBJ databases">
        <authorList>
            <person name="Heng Y.C."/>
            <person name="Lim A.C.H."/>
            <person name="Lee J.K.Y."/>
            <person name="Kittelmann S."/>
        </authorList>
    </citation>
    <scope>NUCLEOTIDE SEQUENCE [LARGE SCALE GENOMIC DNA]</scope>
    <source>
        <strain evidence="18 19">WILCCON 0269</strain>
    </source>
</reference>
<accession>A0ABW8SNE4</accession>
<dbReference type="InterPro" id="IPR036950">
    <property type="entry name" value="PBP_transglycosylase"/>
</dbReference>
<evidence type="ECO:0000256" key="1">
    <source>
        <dbReference type="ARBA" id="ARBA00004401"/>
    </source>
</evidence>
<evidence type="ECO:0000256" key="7">
    <source>
        <dbReference type="ARBA" id="ARBA00022960"/>
    </source>
</evidence>